<dbReference type="SMART" id="SM00862">
    <property type="entry name" value="Trans_reg_C"/>
    <property type="match status" value="1"/>
</dbReference>
<comment type="caution">
    <text evidence="4">The sequence shown here is derived from an EMBL/GenBank/DDBJ whole genome shotgun (WGS) entry which is preliminary data.</text>
</comment>
<keyword evidence="5" id="KW-1185">Reference proteome</keyword>
<gene>
    <name evidence="4" type="ORF">RFM51_13175</name>
</gene>
<keyword evidence="1 2" id="KW-0238">DNA-binding</keyword>
<feature type="domain" description="OmpR/PhoB-type" evidence="3">
    <location>
        <begin position="50"/>
        <end position="148"/>
    </location>
</feature>
<accession>A0ABU4WWV6</accession>
<dbReference type="PANTHER" id="PTHR47691:SF3">
    <property type="entry name" value="HTH-TYPE TRANSCRIPTIONAL REGULATOR RV0890C-RELATED"/>
    <property type="match status" value="1"/>
</dbReference>
<dbReference type="Proteomes" id="UP001272097">
    <property type="component" value="Unassembled WGS sequence"/>
</dbReference>
<evidence type="ECO:0000256" key="2">
    <source>
        <dbReference type="PROSITE-ProRule" id="PRU01091"/>
    </source>
</evidence>
<dbReference type="SUPFAM" id="SSF46894">
    <property type="entry name" value="C-terminal effector domain of the bipartite response regulators"/>
    <property type="match status" value="1"/>
</dbReference>
<dbReference type="InterPro" id="IPR011990">
    <property type="entry name" value="TPR-like_helical_dom_sf"/>
</dbReference>
<reference evidence="4 5" key="1">
    <citation type="submission" date="2023-08" db="EMBL/GenBank/DDBJ databases">
        <title>Implementing the SeqCode for naming new Mesorhizobium species isolated from Vachellia karroo root nodules.</title>
        <authorList>
            <person name="Van Lill M."/>
        </authorList>
    </citation>
    <scope>NUCLEOTIDE SEQUENCE [LARGE SCALE GENOMIC DNA]</scope>
    <source>
        <strain evidence="4 5">VK3E</strain>
    </source>
</reference>
<dbReference type="PRINTS" id="PR00364">
    <property type="entry name" value="DISEASERSIST"/>
</dbReference>
<name>A0ABU4WWV6_9HYPH</name>
<dbReference type="PROSITE" id="PS51755">
    <property type="entry name" value="OMPR_PHOB"/>
    <property type="match status" value="1"/>
</dbReference>
<dbReference type="PANTHER" id="PTHR47691">
    <property type="entry name" value="REGULATOR-RELATED"/>
    <property type="match status" value="1"/>
</dbReference>
<organism evidence="4 5">
    <name type="scientific">Mesorhizobium australafricanum</name>
    <dbReference type="NCBI Taxonomy" id="3072311"/>
    <lineage>
        <taxon>Bacteria</taxon>
        <taxon>Pseudomonadati</taxon>
        <taxon>Pseudomonadota</taxon>
        <taxon>Alphaproteobacteria</taxon>
        <taxon>Hyphomicrobiales</taxon>
        <taxon>Phyllobacteriaceae</taxon>
        <taxon>Mesorhizobium</taxon>
    </lineage>
</organism>
<dbReference type="Pfam" id="PF00486">
    <property type="entry name" value="Trans_reg_C"/>
    <property type="match status" value="1"/>
</dbReference>
<dbReference type="Pfam" id="PF25872">
    <property type="entry name" value="HTH_77"/>
    <property type="match status" value="1"/>
</dbReference>
<dbReference type="InterPro" id="IPR058852">
    <property type="entry name" value="HTH_77"/>
</dbReference>
<evidence type="ECO:0000313" key="4">
    <source>
        <dbReference type="EMBL" id="MDX8440546.1"/>
    </source>
</evidence>
<protein>
    <submittedName>
        <fullName evidence="4">Winged helix-turn-helix domain-containing protein</fullName>
    </submittedName>
</protein>
<dbReference type="RefSeq" id="WP_320214461.1">
    <property type="nucleotide sequence ID" value="NZ_JAVIIS010000016.1"/>
</dbReference>
<evidence type="ECO:0000313" key="5">
    <source>
        <dbReference type="Proteomes" id="UP001272097"/>
    </source>
</evidence>
<feature type="DNA-binding region" description="OmpR/PhoB-type" evidence="2">
    <location>
        <begin position="50"/>
        <end position="148"/>
    </location>
</feature>
<dbReference type="InterPro" id="IPR016032">
    <property type="entry name" value="Sig_transdc_resp-reg_C-effctor"/>
</dbReference>
<dbReference type="EMBL" id="JAVIIS010000016">
    <property type="protein sequence ID" value="MDX8440546.1"/>
    <property type="molecule type" value="Genomic_DNA"/>
</dbReference>
<dbReference type="InterPro" id="IPR036388">
    <property type="entry name" value="WH-like_DNA-bd_sf"/>
</dbReference>
<dbReference type="Gene3D" id="3.40.50.300">
    <property type="entry name" value="P-loop containing nucleotide triphosphate hydrolases"/>
    <property type="match status" value="1"/>
</dbReference>
<sequence length="996" mass="109036">MSRVTVAHVRTSAIANSAQAVRRGQRHAATVRQVHFSGVNVGWPASDARNRGVTFGAFHLLPEQKLLLEAGREVRLGSRSLEVLIALTEHAGQILAKAELTAIVWPNTFVDEANLRVHIGALRKALRDGQEGKRYIVNVPGRGYTFVAPVTAADDTDQRAALTVARSRSRNDLPSLLTRIVGRDDAIDTIATQISRHRFVTIVGVGGMGKTTVALAVAERVAHEYVGGTYIVDLSALEDRNLVVSVTASAIGVPVQSQNPLPGLIAFLREQNALLVLDTCEHLIEDCAALAEGLLKGAPGLHVLATSREPLRAEGERIFRLPSLGVPPQQEDMSAERALQFSSVELFAERATANFDAFELDDAIAPIVAGICRRLDGIPLAIEMAAGQVNILGVRGLAKHLGDAFLLLTQGRRTALPRHQTLGATLDWSHELLPDSERIVFRRFAVFVGDFAAEAAVVVASVNEIAEADVLSMIANLVAKSLLVARIEDDIVRYRLLDTTRAYAHRKLVDSGELGACARRHAEFYRDLFESAEMEVETRSKNEWLALYGWRIDNVRAALDWAFLPGGDPQLGVALTAASIPLWTLHGLTVECRWRIQRAIAAIETETDMNPRDQMRLNAALGWCLDPTKGPIPEAAAAWRRALDAAERLDDGDYQLRVLWGLWVYSMDVGEALEAYRLARRFIEVATRTGDGADVAVGDRLMSISLHYGGDQPAAREHIDRMLLNYVKPRSALHNVRFHHDQMALARVTLARILWLQGFSEQATKALRIALTEVRSQEPGPSLLHVIAEAALFIGDLETAEECVPTLLDVSSRTGLHRWHALGCCLQAILHIKRGDPTTGVPLLRSALDTVVSSGFTRDYSTFLGVMAEGLGRVDEVAPARAAVEEAIRRCEQTEQLLCLPELLRIRGELELYEGTPEALTAAEDSFLRALDQARAQSALAWELRAATSLARLRHNHGRNHEALAALAPVYARFSEGFDTADLIQAHTLLTALKAL</sequence>
<dbReference type="SUPFAM" id="SSF48452">
    <property type="entry name" value="TPR-like"/>
    <property type="match status" value="1"/>
</dbReference>
<proteinExistence type="predicted"/>
<evidence type="ECO:0000259" key="3">
    <source>
        <dbReference type="PROSITE" id="PS51755"/>
    </source>
</evidence>
<evidence type="ECO:0000256" key="1">
    <source>
        <dbReference type="ARBA" id="ARBA00023125"/>
    </source>
</evidence>
<dbReference type="InterPro" id="IPR001867">
    <property type="entry name" value="OmpR/PhoB-type_DNA-bd"/>
</dbReference>
<dbReference type="InterPro" id="IPR027417">
    <property type="entry name" value="P-loop_NTPase"/>
</dbReference>
<dbReference type="SUPFAM" id="SSF52540">
    <property type="entry name" value="P-loop containing nucleoside triphosphate hydrolases"/>
    <property type="match status" value="1"/>
</dbReference>
<dbReference type="Gene3D" id="1.10.10.10">
    <property type="entry name" value="Winged helix-like DNA-binding domain superfamily/Winged helix DNA-binding domain"/>
    <property type="match status" value="1"/>
</dbReference>
<dbReference type="CDD" id="cd00383">
    <property type="entry name" value="trans_reg_C"/>
    <property type="match status" value="1"/>
</dbReference>
<dbReference type="Gene3D" id="1.25.40.10">
    <property type="entry name" value="Tetratricopeptide repeat domain"/>
    <property type="match status" value="1"/>
</dbReference>